<accession>A0AAN7ZX06</accession>
<feature type="domain" description="H15" evidence="3">
    <location>
        <begin position="161"/>
        <end position="239"/>
    </location>
</feature>
<dbReference type="PROSITE" id="PS51504">
    <property type="entry name" value="H15"/>
    <property type="match status" value="2"/>
</dbReference>
<dbReference type="Pfam" id="PF00538">
    <property type="entry name" value="Linker_histone"/>
    <property type="match status" value="2"/>
</dbReference>
<dbReference type="InterPro" id="IPR005818">
    <property type="entry name" value="Histone_H1/H5_H15"/>
</dbReference>
<dbReference type="Proteomes" id="UP001306508">
    <property type="component" value="Unassembled WGS sequence"/>
</dbReference>
<dbReference type="EMBL" id="JAWIZZ010000056">
    <property type="protein sequence ID" value="KAK5774061.1"/>
    <property type="molecule type" value="Genomic_DNA"/>
</dbReference>
<feature type="compositionally biased region" description="Basic residues" evidence="2">
    <location>
        <begin position="129"/>
        <end position="138"/>
    </location>
</feature>
<keyword evidence="5" id="KW-1185">Reference proteome</keyword>
<dbReference type="InterPro" id="IPR036390">
    <property type="entry name" value="WH_DNA-bd_sf"/>
</dbReference>
<feature type="compositionally biased region" description="Low complexity" evidence="2">
    <location>
        <begin position="105"/>
        <end position="128"/>
    </location>
</feature>
<evidence type="ECO:0000313" key="4">
    <source>
        <dbReference type="EMBL" id="KAK5774061.1"/>
    </source>
</evidence>
<proteinExistence type="predicted"/>
<name>A0AAN7ZX06_9SACH</name>
<dbReference type="Gene3D" id="1.10.10.10">
    <property type="entry name" value="Winged helix-like DNA-binding domain superfamily/Winged helix DNA-binding domain"/>
    <property type="match status" value="2"/>
</dbReference>
<evidence type="ECO:0000256" key="1">
    <source>
        <dbReference type="ARBA" id="ARBA00020833"/>
    </source>
</evidence>
<evidence type="ECO:0000313" key="5">
    <source>
        <dbReference type="Proteomes" id="UP001306508"/>
    </source>
</evidence>
<feature type="domain" description="H15" evidence="3">
    <location>
        <begin position="14"/>
        <end position="89"/>
    </location>
</feature>
<feature type="compositionally biased region" description="Low complexity" evidence="2">
    <location>
        <begin position="153"/>
        <end position="162"/>
    </location>
</feature>
<evidence type="ECO:0000259" key="3">
    <source>
        <dbReference type="PROSITE" id="PS51504"/>
    </source>
</evidence>
<organism evidence="4 5">
    <name type="scientific">Arxiozyma heterogenica</name>
    <dbReference type="NCBI Taxonomy" id="278026"/>
    <lineage>
        <taxon>Eukaryota</taxon>
        <taxon>Fungi</taxon>
        <taxon>Dikarya</taxon>
        <taxon>Ascomycota</taxon>
        <taxon>Saccharomycotina</taxon>
        <taxon>Saccharomycetes</taxon>
        <taxon>Saccharomycetales</taxon>
        <taxon>Saccharomycetaceae</taxon>
        <taxon>Arxiozyma</taxon>
    </lineage>
</organism>
<dbReference type="InterPro" id="IPR036388">
    <property type="entry name" value="WH-like_DNA-bd_sf"/>
</dbReference>
<comment type="caution">
    <text evidence="4">The sequence shown here is derived from an EMBL/GenBank/DDBJ whole genome shotgun (WGS) entry which is preliminary data.</text>
</comment>
<evidence type="ECO:0000256" key="2">
    <source>
        <dbReference type="SAM" id="MobiDB-lite"/>
    </source>
</evidence>
<reference evidence="5" key="1">
    <citation type="submission" date="2023-07" db="EMBL/GenBank/DDBJ databases">
        <title>A draft genome of Kazachstania heterogenica Y-27499.</title>
        <authorList>
            <person name="Donic C."/>
            <person name="Kralova J.S."/>
            <person name="Fidel L."/>
            <person name="Ben-Dor S."/>
            <person name="Jung S."/>
        </authorList>
    </citation>
    <scope>NUCLEOTIDE SEQUENCE [LARGE SCALE GENOMIC DNA]</scope>
    <source>
        <strain evidence="5">Y27499</strain>
    </source>
</reference>
<dbReference type="GO" id="GO:0006334">
    <property type="term" value="P:nucleosome assembly"/>
    <property type="evidence" value="ECO:0007669"/>
    <property type="project" value="InterPro"/>
</dbReference>
<dbReference type="AlphaFoldDB" id="A0AAN7ZX06"/>
<dbReference type="SUPFAM" id="SSF46785">
    <property type="entry name" value="Winged helix' DNA-binding domain"/>
    <property type="match status" value="2"/>
</dbReference>
<gene>
    <name evidence="4" type="ORF">RI543_004595</name>
</gene>
<sequence length="248" mass="26325">MKASITSTSTSTTPSRSYKDLITDALIELKGGRKGTSRIALKKFVKESNPNLSSNSNFDHFFNLAIKKGVTDGIFEQPKGPSGTIKLVKKPASSDTSSSKKKKSTTSSSFSSSSSSSSSSSPSSSTPKSTKKVSKKTTTKTTIVKAPKKITKKTSTSSTSSSSSYKTMVIKGVISLNNGKGSSRVALKKFVKDLYIKNSGGKEPPSNFDYNFNKTIKKAIDDGYLSQPKGPSGLVKILKKGKTFVSAA</sequence>
<dbReference type="SMART" id="SM00526">
    <property type="entry name" value="H15"/>
    <property type="match status" value="2"/>
</dbReference>
<dbReference type="GO" id="GO:0003677">
    <property type="term" value="F:DNA binding"/>
    <property type="evidence" value="ECO:0007669"/>
    <property type="project" value="InterPro"/>
</dbReference>
<feature type="region of interest" description="Disordered" evidence="2">
    <location>
        <begin position="75"/>
        <end position="162"/>
    </location>
</feature>
<protein>
    <recommendedName>
        <fullName evidence="1">Histone H1</fullName>
    </recommendedName>
</protein>
<dbReference type="GO" id="GO:0000786">
    <property type="term" value="C:nucleosome"/>
    <property type="evidence" value="ECO:0007669"/>
    <property type="project" value="InterPro"/>
</dbReference>